<dbReference type="InterPro" id="IPR018875">
    <property type="entry name" value="Antirepressor_Ant_N"/>
</dbReference>
<evidence type="ECO:0000313" key="3">
    <source>
        <dbReference type="EMBL" id="OOF47582.1"/>
    </source>
</evidence>
<dbReference type="Pfam" id="PF10548">
    <property type="entry name" value="P22_AR_C"/>
    <property type="match status" value="1"/>
</dbReference>
<dbReference type="OrthoDB" id="1042522at2"/>
<dbReference type="EMBL" id="MLHL01000048">
    <property type="protein sequence ID" value="OOF47582.1"/>
    <property type="molecule type" value="Genomic_DNA"/>
</dbReference>
<reference evidence="3 4" key="1">
    <citation type="submission" date="2016-10" db="EMBL/GenBank/DDBJ databases">
        <title>Rodentibacter gen. nov. and new species.</title>
        <authorList>
            <person name="Christensen H."/>
        </authorList>
    </citation>
    <scope>NUCLEOTIDE SEQUENCE [LARGE SCALE GENOMIC DNA]</scope>
    <source>
        <strain evidence="3 4">H1987082031</strain>
    </source>
</reference>
<dbReference type="Proteomes" id="UP000189161">
    <property type="component" value="Unassembled WGS sequence"/>
</dbReference>
<evidence type="ECO:0000259" key="1">
    <source>
        <dbReference type="Pfam" id="PF10547"/>
    </source>
</evidence>
<evidence type="ECO:0000313" key="4">
    <source>
        <dbReference type="Proteomes" id="UP000189161"/>
    </source>
</evidence>
<keyword evidence="4" id="KW-1185">Reference proteome</keyword>
<proteinExistence type="predicted"/>
<accession>A0A1V3IYT6</accession>
<dbReference type="Pfam" id="PF10547">
    <property type="entry name" value="P22_AR_N"/>
    <property type="match status" value="1"/>
</dbReference>
<dbReference type="InterPro" id="IPR018876">
    <property type="entry name" value="Phage_P22_antirepressor_C"/>
</dbReference>
<dbReference type="PRINTS" id="PR01994">
    <property type="entry name" value="ANTIREPRESSR"/>
</dbReference>
<organism evidence="3 4">
    <name type="scientific">Rodentibacter trehalosifermentans</name>
    <dbReference type="NCBI Taxonomy" id="1908263"/>
    <lineage>
        <taxon>Bacteria</taxon>
        <taxon>Pseudomonadati</taxon>
        <taxon>Pseudomonadota</taxon>
        <taxon>Gammaproteobacteria</taxon>
        <taxon>Pasteurellales</taxon>
        <taxon>Pasteurellaceae</taxon>
        <taxon>Rodentibacter</taxon>
    </lineage>
</organism>
<dbReference type="RefSeq" id="WP_077478522.1">
    <property type="nucleotide sequence ID" value="NZ_MLHL01000048.1"/>
</dbReference>
<protein>
    <submittedName>
        <fullName evidence="3">Antirepressor</fullName>
    </submittedName>
</protein>
<feature type="domain" description="Antirepressor protein ant N-terminal" evidence="1">
    <location>
        <begin position="9"/>
        <end position="120"/>
    </location>
</feature>
<gene>
    <name evidence="3" type="ORF">BKK52_08630</name>
</gene>
<dbReference type="AlphaFoldDB" id="A0A1V3IYT6"/>
<sequence length="294" mass="34263">MSQSTQVSTVQFHNQTLITFEQDNLQYVAMKPICENIGLNWDGQRQRIQRDEVLNSTIVIITTPTNGGEQQMLCLPIDYLNGWLFGIDVKRVKPEIRDTLIMYKKECYKALADYWIKGKAERKTTTDERTGLRQAVSALVSKKGLIYSEAYSLIHQRFNVEHIDELTPEQIGMAVEYVHKIALEGEWIEPKKNEHYSFEFTEHELQQLVWTWFALLRCAEMCQVLYPALRQIGSSYAATVRDLGVEYNYTIRQSQNTLNRITEQFACEPSSNWRVLKYLRAYNPKKSGFQLDIL</sequence>
<feature type="domain" description="Bacteriophage P22 antirepressor protein C-terminal" evidence="2">
    <location>
        <begin position="196"/>
        <end position="265"/>
    </location>
</feature>
<name>A0A1V3IYT6_9PAST</name>
<comment type="caution">
    <text evidence="3">The sequence shown here is derived from an EMBL/GenBank/DDBJ whole genome shotgun (WGS) entry which is preliminary data.</text>
</comment>
<evidence type="ECO:0000259" key="2">
    <source>
        <dbReference type="Pfam" id="PF10548"/>
    </source>
</evidence>